<organism evidence="11 12">
    <name type="scientific">Coleophoma cylindrospora</name>
    <dbReference type="NCBI Taxonomy" id="1849047"/>
    <lineage>
        <taxon>Eukaryota</taxon>
        <taxon>Fungi</taxon>
        <taxon>Dikarya</taxon>
        <taxon>Ascomycota</taxon>
        <taxon>Pezizomycotina</taxon>
        <taxon>Leotiomycetes</taxon>
        <taxon>Helotiales</taxon>
        <taxon>Dermateaceae</taxon>
        <taxon>Coleophoma</taxon>
    </lineage>
</organism>
<keyword evidence="5 9" id="KW-0653">Protein transport</keyword>
<evidence type="ECO:0000256" key="1">
    <source>
        <dbReference type="ARBA" id="ARBA00004567"/>
    </source>
</evidence>
<dbReference type="InterPro" id="IPR011502">
    <property type="entry name" value="Nucleoporin_Nup85"/>
</dbReference>
<feature type="compositionally biased region" description="Acidic residues" evidence="10">
    <location>
        <begin position="160"/>
        <end position="185"/>
    </location>
</feature>
<reference evidence="11 12" key="1">
    <citation type="journal article" date="2018" name="IMA Fungus">
        <title>IMA Genome-F 9: Draft genome sequence of Annulohypoxylon stygium, Aspergillus mulundensis, Berkeleyomyces basicola (syn. Thielaviopsis basicola), Ceratocystis smalleyi, two Cercospora beticola strains, Coleophoma cylindrospora, Fusarium fracticaudum, Phialophora cf. hyalina, and Morchella septimelata.</title>
        <authorList>
            <person name="Wingfield B.D."/>
            <person name="Bills G.F."/>
            <person name="Dong Y."/>
            <person name="Huang W."/>
            <person name="Nel W.J."/>
            <person name="Swalarsk-Parry B.S."/>
            <person name="Vaghefi N."/>
            <person name="Wilken P.M."/>
            <person name="An Z."/>
            <person name="de Beer Z.W."/>
            <person name="De Vos L."/>
            <person name="Chen L."/>
            <person name="Duong T.A."/>
            <person name="Gao Y."/>
            <person name="Hammerbacher A."/>
            <person name="Kikkert J.R."/>
            <person name="Li Y."/>
            <person name="Li H."/>
            <person name="Li K."/>
            <person name="Li Q."/>
            <person name="Liu X."/>
            <person name="Ma X."/>
            <person name="Naidoo K."/>
            <person name="Pethybridge S.J."/>
            <person name="Sun J."/>
            <person name="Steenkamp E.T."/>
            <person name="van der Nest M.A."/>
            <person name="van Wyk S."/>
            <person name="Wingfield M.J."/>
            <person name="Xiong C."/>
            <person name="Yue Q."/>
            <person name="Zhang X."/>
        </authorList>
    </citation>
    <scope>NUCLEOTIDE SEQUENCE [LARGE SCALE GENOMIC DNA]</scope>
    <source>
        <strain evidence="11 12">BP6252</strain>
    </source>
</reference>
<dbReference type="Gene3D" id="3.30.420.10">
    <property type="entry name" value="Ribonuclease H-like superfamily/Ribonuclease H"/>
    <property type="match status" value="1"/>
</dbReference>
<feature type="compositionally biased region" description="Polar residues" evidence="10">
    <location>
        <begin position="198"/>
        <end position="209"/>
    </location>
</feature>
<dbReference type="GO" id="GO:0017056">
    <property type="term" value="F:structural constituent of nuclear pore"/>
    <property type="evidence" value="ECO:0007669"/>
    <property type="project" value="TreeGrafter"/>
</dbReference>
<keyword evidence="3 9" id="KW-0813">Transport</keyword>
<accession>A0A3D8S7B9</accession>
<evidence type="ECO:0000313" key="12">
    <source>
        <dbReference type="Proteomes" id="UP000256645"/>
    </source>
</evidence>
<dbReference type="GO" id="GO:0045893">
    <property type="term" value="P:positive regulation of DNA-templated transcription"/>
    <property type="evidence" value="ECO:0007669"/>
    <property type="project" value="TreeGrafter"/>
</dbReference>
<name>A0A3D8S7B9_9HELO</name>
<gene>
    <name evidence="11" type="ORF">BP6252_03295</name>
</gene>
<dbReference type="Pfam" id="PF07575">
    <property type="entry name" value="Nucleopor_Nup85"/>
    <property type="match status" value="1"/>
</dbReference>
<keyword evidence="9" id="KW-0472">Membrane</keyword>
<keyword evidence="7 9" id="KW-0906">Nuclear pore complex</keyword>
<dbReference type="OrthoDB" id="5422384at2759"/>
<evidence type="ECO:0000256" key="2">
    <source>
        <dbReference type="ARBA" id="ARBA00005573"/>
    </source>
</evidence>
<evidence type="ECO:0000256" key="9">
    <source>
        <dbReference type="RuleBase" id="RU365073"/>
    </source>
</evidence>
<comment type="subunit">
    <text evidence="9">Component of the nuclear pore complex (NPC).</text>
</comment>
<dbReference type="STRING" id="1849047.A0A3D8S7B9"/>
<evidence type="ECO:0000256" key="5">
    <source>
        <dbReference type="ARBA" id="ARBA00022927"/>
    </source>
</evidence>
<evidence type="ECO:0000256" key="3">
    <source>
        <dbReference type="ARBA" id="ARBA00022448"/>
    </source>
</evidence>
<feature type="region of interest" description="Disordered" evidence="10">
    <location>
        <begin position="1"/>
        <end position="63"/>
    </location>
</feature>
<keyword evidence="8 9" id="KW-0539">Nucleus</keyword>
<keyword evidence="4 9" id="KW-0509">mRNA transport</keyword>
<comment type="similarity">
    <text evidence="2 9">Belongs to the nucleoporin Nup85 family.</text>
</comment>
<dbReference type="InterPro" id="IPR036397">
    <property type="entry name" value="RNaseH_sf"/>
</dbReference>
<dbReference type="GO" id="GO:0003676">
    <property type="term" value="F:nucleic acid binding"/>
    <property type="evidence" value="ECO:0007669"/>
    <property type="project" value="InterPro"/>
</dbReference>
<feature type="compositionally biased region" description="Acidic residues" evidence="10">
    <location>
        <begin position="133"/>
        <end position="152"/>
    </location>
</feature>
<dbReference type="GO" id="GO:0006606">
    <property type="term" value="P:protein import into nucleus"/>
    <property type="evidence" value="ECO:0007669"/>
    <property type="project" value="TreeGrafter"/>
</dbReference>
<comment type="function">
    <text evidence="9">Functions as a component of the nuclear pore complex (NPC).</text>
</comment>
<feature type="compositionally biased region" description="Polar residues" evidence="10">
    <location>
        <begin position="79"/>
        <end position="102"/>
    </location>
</feature>
<feature type="region of interest" description="Disordered" evidence="10">
    <location>
        <begin position="79"/>
        <end position="231"/>
    </location>
</feature>
<evidence type="ECO:0000256" key="6">
    <source>
        <dbReference type="ARBA" id="ARBA00023010"/>
    </source>
</evidence>
<evidence type="ECO:0000256" key="7">
    <source>
        <dbReference type="ARBA" id="ARBA00023132"/>
    </source>
</evidence>
<evidence type="ECO:0000313" key="11">
    <source>
        <dbReference type="EMBL" id="RDW82183.1"/>
    </source>
</evidence>
<dbReference type="EMBL" id="PDLM01000003">
    <property type="protein sequence ID" value="RDW82183.1"/>
    <property type="molecule type" value="Genomic_DNA"/>
</dbReference>
<comment type="subcellular location">
    <subcellularLocation>
        <location evidence="1 9">Nucleus</location>
        <location evidence="1 9">Nuclear pore complex</location>
    </subcellularLocation>
</comment>
<proteinExistence type="inferred from homology"/>
<dbReference type="PANTHER" id="PTHR13373">
    <property type="entry name" value="FROUNT PROTEIN-RELATED"/>
    <property type="match status" value="1"/>
</dbReference>
<comment type="caution">
    <text evidence="11">The sequence shown here is derived from an EMBL/GenBank/DDBJ whole genome shotgun (WGS) entry which is preliminary data.</text>
</comment>
<evidence type="ECO:0000256" key="10">
    <source>
        <dbReference type="SAM" id="MobiDB-lite"/>
    </source>
</evidence>
<feature type="compositionally biased region" description="Low complexity" evidence="10">
    <location>
        <begin position="108"/>
        <end position="123"/>
    </location>
</feature>
<feature type="compositionally biased region" description="Basic and acidic residues" evidence="10">
    <location>
        <begin position="212"/>
        <end position="221"/>
    </location>
</feature>
<feature type="compositionally biased region" description="Polar residues" evidence="10">
    <location>
        <begin position="23"/>
        <end position="33"/>
    </location>
</feature>
<keyword evidence="12" id="KW-1185">Reference proteome</keyword>
<dbReference type="GO" id="GO:0006406">
    <property type="term" value="P:mRNA export from nucleus"/>
    <property type="evidence" value="ECO:0007669"/>
    <property type="project" value="TreeGrafter"/>
</dbReference>
<keyword evidence="6 9" id="KW-0811">Translocation</keyword>
<dbReference type="GO" id="GO:0031965">
    <property type="term" value="C:nuclear membrane"/>
    <property type="evidence" value="ECO:0007669"/>
    <property type="project" value="UniProtKB-UniRule"/>
</dbReference>
<dbReference type="PANTHER" id="PTHR13373:SF21">
    <property type="entry name" value="NUCLEAR PORE COMPLEX PROTEIN NUP85"/>
    <property type="match status" value="1"/>
</dbReference>
<dbReference type="Proteomes" id="UP000256645">
    <property type="component" value="Unassembled WGS sequence"/>
</dbReference>
<protein>
    <recommendedName>
        <fullName evidence="9">Nuclear pore complex protein Nup85</fullName>
    </recommendedName>
</protein>
<evidence type="ECO:0000256" key="8">
    <source>
        <dbReference type="ARBA" id="ARBA00023242"/>
    </source>
</evidence>
<dbReference type="GO" id="GO:0031080">
    <property type="term" value="C:nuclear pore outer ring"/>
    <property type="evidence" value="ECO:0007669"/>
    <property type="project" value="TreeGrafter"/>
</dbReference>
<sequence>MSGFQVPLSSSPAPSTPDRRSRNSNQFLFGQSNPSTTPAGPPPPSSAGSFTPADPPPSSVFGSSVLASAAPVRPLSFAQQSSFNSSPLKFDSPKQSTASFSRPQGRFQRQSSSLSQEIQSSPQRGFQDPTYGSDEDEDENEDEEYSEEEYDEQDSRQEDYTDEDADAMTDEEGPYEQDEDMEESPEGTPVPRTRGHQKSTSDLQLSSPARSHGQESLDLRESLGNSQSGSKPFAFSRVAKDLYGQMGSPMVAESDDLVISTESVVTKLYENSNVETSLIVIPKDLARMWAMYDRNTGHYNTEEYTAVIGPGPRASAFTKANFLAGLTLKIHHTTEEDPRGFGLVNKPLPQIMLEWMDEYHNPYPSQFQEIQTHRPSPAHHNLFWDTLLNGLLRGKVVAVVELLKDAGWRYADTGSNDLRDKSGQAGFSGLALTNVERVIGAACRVLQQCPAVHGDWDIRGSDWTLFRLQVSQAIEDLKRFAEGRDGSHQELLTQEDDFGLSSAGVSGNFSRTARKAESRVPWNIYQNLLTLYGLVSGEATSIIENAQDWCEATIGLVVWWDEGKNDRRLALGRSQTGYRASSRESEADGYMRKLRRSFETAIAKSTDFQVNTMSPIEVSLASLFEGDNEAVIGFLRAWSGPISSAVAEVASLAGWLPPAEPGNLITMDSLDQDDLDLLGINPSPSKADGVKDLTLITYAKALSQREQITTLAGGGVPIIKEGWELAISILGRLDSATRSEEVVGDFLSRFQLQSGPTVEKLWRLLNDLDMIQHAEAIAEAYADSLAEESHKYGEALWYYALSHKADKVKDILDLLISISLIQSTAYPPQDEMDSYLADLISSPRKTLVKMANMDVDAAELIHKLLSGYATLRRFFSLRDGTVPTTGDRPMGMIARKREALKCLLAVISSSGDNIQGGLYDEGRGAVVSVDFLLALLGEAMVFVNQSNSSLSTAQVDILLKTIEDLQTVGSRVYTACDEFFKTVLASAQGLKGSTPMDMLRKSTSNLSASSNFSLVGSSMLASQFQKSIGNSGVLVKGNIKRGWDWRQGLTANTTGEEILRILRLGLAKDLARAWLMEADSRMWHNSKCIACTNGWVSPSYAKNRKDFARAMLDKYPNPEDWYRVRFSDEIHFGLSPQGKLRIIQKPGERYCQDCIQEADSPKEREKDKKRIHCWAAIGYNFKSEIQFYTPTTPNGKMTQKDYISQILEPCVKPWLESGHDFVLEEDGDGSHGLTNNNNIVRQWKHTNNLEHYFNCAGGLVLTPIENAWQPVKQHIRKYRNLDEEGLKKLILEGWANITQEWINKRINSMPDRLQEVIDRDGRFSTIE</sequence>
<evidence type="ECO:0000256" key="4">
    <source>
        <dbReference type="ARBA" id="ARBA00022816"/>
    </source>
</evidence>